<accession>A0A2A6C9C2</accession>
<gene>
    <name evidence="1" type="primary">WBGene00281890</name>
</gene>
<keyword evidence="2" id="KW-1185">Reference proteome</keyword>
<dbReference type="EnsemblMetazoa" id="PPA43521.1">
    <property type="protein sequence ID" value="PPA43521.1"/>
    <property type="gene ID" value="WBGene00281890"/>
</dbReference>
<accession>A0A8R1Z420</accession>
<sequence>TFISLRLIRSPSSNYSSSSVRHADASSSSLPIILIRNFFHIQLCCCLSENIYKVRSIDGKTGDLVKSYFYGDDTREKRALEFDMDKNPNVLSALFSSSGLSDRHSVPLCAMACLVRMEVSDEDSAGYRTTARFYPRILSL</sequence>
<protein>
    <submittedName>
        <fullName evidence="1">Uncharacterized protein</fullName>
    </submittedName>
</protein>
<dbReference type="AlphaFoldDB" id="A0A2A6C9C2"/>
<dbReference type="Proteomes" id="UP000005239">
    <property type="component" value="Unassembled WGS sequence"/>
</dbReference>
<reference evidence="1" key="2">
    <citation type="submission" date="2022-06" db="UniProtKB">
        <authorList>
            <consortium name="EnsemblMetazoa"/>
        </authorList>
    </citation>
    <scope>IDENTIFICATION</scope>
    <source>
        <strain evidence="1">PS312</strain>
    </source>
</reference>
<proteinExistence type="predicted"/>
<organism evidence="1 2">
    <name type="scientific">Pristionchus pacificus</name>
    <name type="common">Parasitic nematode worm</name>
    <dbReference type="NCBI Taxonomy" id="54126"/>
    <lineage>
        <taxon>Eukaryota</taxon>
        <taxon>Metazoa</taxon>
        <taxon>Ecdysozoa</taxon>
        <taxon>Nematoda</taxon>
        <taxon>Chromadorea</taxon>
        <taxon>Rhabditida</taxon>
        <taxon>Rhabditina</taxon>
        <taxon>Diplogasteromorpha</taxon>
        <taxon>Diplogasteroidea</taxon>
        <taxon>Neodiplogasteridae</taxon>
        <taxon>Pristionchus</taxon>
    </lineage>
</organism>
<name>A0A2A6C9C2_PRIPA</name>
<reference evidence="2" key="1">
    <citation type="journal article" date="2008" name="Nat. Genet.">
        <title>The Pristionchus pacificus genome provides a unique perspective on nematode lifestyle and parasitism.</title>
        <authorList>
            <person name="Dieterich C."/>
            <person name="Clifton S.W."/>
            <person name="Schuster L.N."/>
            <person name="Chinwalla A."/>
            <person name="Delehaunty K."/>
            <person name="Dinkelacker I."/>
            <person name="Fulton L."/>
            <person name="Fulton R."/>
            <person name="Godfrey J."/>
            <person name="Minx P."/>
            <person name="Mitreva M."/>
            <person name="Roeseler W."/>
            <person name="Tian H."/>
            <person name="Witte H."/>
            <person name="Yang S.P."/>
            <person name="Wilson R.K."/>
            <person name="Sommer R.J."/>
        </authorList>
    </citation>
    <scope>NUCLEOTIDE SEQUENCE [LARGE SCALE GENOMIC DNA]</scope>
    <source>
        <strain evidence="2">PS312</strain>
    </source>
</reference>
<evidence type="ECO:0000313" key="1">
    <source>
        <dbReference type="EnsemblMetazoa" id="PPA43521.1"/>
    </source>
</evidence>
<evidence type="ECO:0000313" key="2">
    <source>
        <dbReference type="Proteomes" id="UP000005239"/>
    </source>
</evidence>